<organism evidence="1 2">
    <name type="scientific">Funneliformis caledonium</name>
    <dbReference type="NCBI Taxonomy" id="1117310"/>
    <lineage>
        <taxon>Eukaryota</taxon>
        <taxon>Fungi</taxon>
        <taxon>Fungi incertae sedis</taxon>
        <taxon>Mucoromycota</taxon>
        <taxon>Glomeromycotina</taxon>
        <taxon>Glomeromycetes</taxon>
        <taxon>Glomerales</taxon>
        <taxon>Glomeraceae</taxon>
        <taxon>Funneliformis</taxon>
    </lineage>
</organism>
<reference evidence="1" key="1">
    <citation type="submission" date="2021-06" db="EMBL/GenBank/DDBJ databases">
        <authorList>
            <person name="Kallberg Y."/>
            <person name="Tangrot J."/>
            <person name="Rosling A."/>
        </authorList>
    </citation>
    <scope>NUCLEOTIDE SEQUENCE</scope>
    <source>
        <strain evidence="1">UK204</strain>
    </source>
</reference>
<feature type="non-terminal residue" evidence="1">
    <location>
        <position position="1"/>
    </location>
</feature>
<proteinExistence type="predicted"/>
<gene>
    <name evidence="1" type="ORF">FCALED_LOCUS1395</name>
</gene>
<dbReference type="OrthoDB" id="2432050at2759"/>
<accession>A0A9N8VFC6</accession>
<keyword evidence="2" id="KW-1185">Reference proteome</keyword>
<dbReference type="EMBL" id="CAJVPQ010000180">
    <property type="protein sequence ID" value="CAG8454071.1"/>
    <property type="molecule type" value="Genomic_DNA"/>
</dbReference>
<name>A0A9N8VFC6_9GLOM</name>
<sequence>RRVTNIGKHILVEFNEKVLNLYNSEKVPILESIHYSVKKYTFNINYEDEDKAKKK</sequence>
<comment type="caution">
    <text evidence="1">The sequence shown here is derived from an EMBL/GenBank/DDBJ whole genome shotgun (WGS) entry which is preliminary data.</text>
</comment>
<dbReference type="AlphaFoldDB" id="A0A9N8VFC6"/>
<evidence type="ECO:0000313" key="2">
    <source>
        <dbReference type="Proteomes" id="UP000789570"/>
    </source>
</evidence>
<dbReference type="Proteomes" id="UP000789570">
    <property type="component" value="Unassembled WGS sequence"/>
</dbReference>
<protein>
    <submittedName>
        <fullName evidence="1">15422_t:CDS:1</fullName>
    </submittedName>
</protein>
<evidence type="ECO:0000313" key="1">
    <source>
        <dbReference type="EMBL" id="CAG8454071.1"/>
    </source>
</evidence>